<name>A0ABY7DML9_MYAAR</name>
<reference evidence="3" key="1">
    <citation type="submission" date="2022-11" db="EMBL/GenBank/DDBJ databases">
        <title>Centuries of genome instability and evolution in soft-shell clam transmissible cancer (bioRxiv).</title>
        <authorList>
            <person name="Hart S.F.M."/>
            <person name="Yonemitsu M.A."/>
            <person name="Giersch R.M."/>
            <person name="Beal B.F."/>
            <person name="Arriagada G."/>
            <person name="Davis B.W."/>
            <person name="Ostrander E.A."/>
            <person name="Goff S.P."/>
            <person name="Metzger M.J."/>
        </authorList>
    </citation>
    <scope>NUCLEOTIDE SEQUENCE</scope>
    <source>
        <strain evidence="3">MELC-2E11</strain>
        <tissue evidence="3">Siphon/mantle</tissue>
    </source>
</reference>
<organism evidence="3 4">
    <name type="scientific">Mya arenaria</name>
    <name type="common">Soft-shell clam</name>
    <dbReference type="NCBI Taxonomy" id="6604"/>
    <lineage>
        <taxon>Eukaryota</taxon>
        <taxon>Metazoa</taxon>
        <taxon>Spiralia</taxon>
        <taxon>Lophotrochozoa</taxon>
        <taxon>Mollusca</taxon>
        <taxon>Bivalvia</taxon>
        <taxon>Autobranchia</taxon>
        <taxon>Heteroconchia</taxon>
        <taxon>Euheterodonta</taxon>
        <taxon>Imparidentia</taxon>
        <taxon>Neoheterodontei</taxon>
        <taxon>Myida</taxon>
        <taxon>Myoidea</taxon>
        <taxon>Myidae</taxon>
        <taxon>Mya</taxon>
    </lineage>
</organism>
<evidence type="ECO:0000256" key="1">
    <source>
        <dbReference type="SAM" id="MobiDB-lite"/>
    </source>
</evidence>
<evidence type="ECO:0000313" key="3">
    <source>
        <dbReference type="EMBL" id="WAQ98937.1"/>
    </source>
</evidence>
<feature type="chain" id="PRO_5045936839" evidence="2">
    <location>
        <begin position="18"/>
        <end position="228"/>
    </location>
</feature>
<protein>
    <submittedName>
        <fullName evidence="3">Uncharacterized protein</fullName>
    </submittedName>
</protein>
<sequence>MFRRCVLLACCVYAVWAAQLAGNNVVTDEHGDVYSIEQTERKTGGMEMTIKDSQGVNVLRVLNVEGVHIEIPSDRKVCIIRDVLNELEAAKCFEEVPYTDKVPDAVRSLCAGMEIIKARSLKDCKEDPTPLLGSRTPSIPGACVADGGGTLDGHAGEDTGRSRSTVPCPGAGGGSGSAIVSGVTPTPYGRPIHTTPILSDWVLKRRCHRRIQITVTCCHRKNYDRRGI</sequence>
<dbReference type="Proteomes" id="UP001164746">
    <property type="component" value="Chromosome 3"/>
</dbReference>
<accession>A0ABY7DML9</accession>
<keyword evidence="2" id="KW-0732">Signal</keyword>
<evidence type="ECO:0000313" key="4">
    <source>
        <dbReference type="Proteomes" id="UP001164746"/>
    </source>
</evidence>
<feature type="signal peptide" evidence="2">
    <location>
        <begin position="1"/>
        <end position="17"/>
    </location>
</feature>
<dbReference type="EMBL" id="CP111014">
    <property type="protein sequence ID" value="WAQ98937.1"/>
    <property type="molecule type" value="Genomic_DNA"/>
</dbReference>
<keyword evidence="4" id="KW-1185">Reference proteome</keyword>
<feature type="region of interest" description="Disordered" evidence="1">
    <location>
        <begin position="150"/>
        <end position="176"/>
    </location>
</feature>
<evidence type="ECO:0000256" key="2">
    <source>
        <dbReference type="SAM" id="SignalP"/>
    </source>
</evidence>
<gene>
    <name evidence="3" type="ORF">MAR_023310</name>
</gene>
<proteinExistence type="predicted"/>